<organism evidence="2 3">
    <name type="scientific">Candidula unifasciata</name>
    <dbReference type="NCBI Taxonomy" id="100452"/>
    <lineage>
        <taxon>Eukaryota</taxon>
        <taxon>Metazoa</taxon>
        <taxon>Spiralia</taxon>
        <taxon>Lophotrochozoa</taxon>
        <taxon>Mollusca</taxon>
        <taxon>Gastropoda</taxon>
        <taxon>Heterobranchia</taxon>
        <taxon>Euthyneura</taxon>
        <taxon>Panpulmonata</taxon>
        <taxon>Eupulmonata</taxon>
        <taxon>Stylommatophora</taxon>
        <taxon>Helicina</taxon>
        <taxon>Helicoidea</taxon>
        <taxon>Geomitridae</taxon>
        <taxon>Candidula</taxon>
    </lineage>
</organism>
<dbReference type="GO" id="GO:0051013">
    <property type="term" value="P:microtubule severing"/>
    <property type="evidence" value="ECO:0007669"/>
    <property type="project" value="TreeGrafter"/>
</dbReference>
<comment type="caution">
    <text evidence="2">The sequence shown here is derived from an EMBL/GenBank/DDBJ whole genome shotgun (WGS) entry which is preliminary data.</text>
</comment>
<dbReference type="PANTHER" id="PTHR23074">
    <property type="entry name" value="AAA DOMAIN-CONTAINING"/>
    <property type="match status" value="1"/>
</dbReference>
<evidence type="ECO:0000259" key="1">
    <source>
        <dbReference type="Pfam" id="PF00004"/>
    </source>
</evidence>
<dbReference type="AlphaFoldDB" id="A0A8S3ZC48"/>
<evidence type="ECO:0000313" key="2">
    <source>
        <dbReference type="EMBL" id="CAG5126789.1"/>
    </source>
</evidence>
<dbReference type="SUPFAM" id="SSF52540">
    <property type="entry name" value="P-loop containing nucleoside triphosphate hydrolases"/>
    <property type="match status" value="1"/>
</dbReference>
<sequence>ELEDTVRDLRVWTWYRTRGHGKGLKDMDERKFDSQGYNKDLVEQLERDIVLRNPNVRWEDIASLTEAKELLKEALVLPLIVPDFFKGIRRPWKGVLMFGPPGTGKTLLAKAVATECGTTFFNVSASSLTSKWHGESEKLVRLLFEM</sequence>
<dbReference type="Gene3D" id="3.40.50.300">
    <property type="entry name" value="P-loop containing nucleotide triphosphate hydrolases"/>
    <property type="match status" value="1"/>
</dbReference>
<dbReference type="GO" id="GO:0016887">
    <property type="term" value="F:ATP hydrolysis activity"/>
    <property type="evidence" value="ECO:0007669"/>
    <property type="project" value="InterPro"/>
</dbReference>
<accession>A0A8S3ZC48</accession>
<dbReference type="OrthoDB" id="5334845at2759"/>
<feature type="non-terminal residue" evidence="2">
    <location>
        <position position="1"/>
    </location>
</feature>
<dbReference type="InterPro" id="IPR027417">
    <property type="entry name" value="P-loop_NTPase"/>
</dbReference>
<evidence type="ECO:0000313" key="3">
    <source>
        <dbReference type="Proteomes" id="UP000678393"/>
    </source>
</evidence>
<dbReference type="FunFam" id="3.40.50.300:FF:002850">
    <property type="entry name" value="Katanin p60 ATPase-containing subunit A-like 2"/>
    <property type="match status" value="1"/>
</dbReference>
<dbReference type="GO" id="GO:0015630">
    <property type="term" value="C:microtubule cytoskeleton"/>
    <property type="evidence" value="ECO:0007669"/>
    <property type="project" value="TreeGrafter"/>
</dbReference>
<reference evidence="2" key="1">
    <citation type="submission" date="2021-04" db="EMBL/GenBank/DDBJ databases">
        <authorList>
            <consortium name="Molecular Ecology Group"/>
        </authorList>
    </citation>
    <scope>NUCLEOTIDE SEQUENCE</scope>
</reference>
<keyword evidence="3" id="KW-1185">Reference proteome</keyword>
<proteinExistence type="predicted"/>
<dbReference type="PANTHER" id="PTHR23074:SF19">
    <property type="entry name" value="KATANIN P60 ATPASE-CONTAINING SUBUNIT A1"/>
    <property type="match status" value="1"/>
</dbReference>
<dbReference type="InterPro" id="IPR003959">
    <property type="entry name" value="ATPase_AAA_core"/>
</dbReference>
<dbReference type="Pfam" id="PF00004">
    <property type="entry name" value="AAA"/>
    <property type="match status" value="1"/>
</dbReference>
<protein>
    <recommendedName>
        <fullName evidence="1">ATPase AAA-type core domain-containing protein</fullName>
    </recommendedName>
</protein>
<feature type="non-terminal residue" evidence="2">
    <location>
        <position position="146"/>
    </location>
</feature>
<gene>
    <name evidence="2" type="ORF">CUNI_LOCUS12347</name>
</gene>
<dbReference type="EMBL" id="CAJHNH020002451">
    <property type="protein sequence ID" value="CAG5126789.1"/>
    <property type="molecule type" value="Genomic_DNA"/>
</dbReference>
<name>A0A8S3ZC48_9EUPU</name>
<dbReference type="Proteomes" id="UP000678393">
    <property type="component" value="Unassembled WGS sequence"/>
</dbReference>
<dbReference type="GO" id="GO:0005524">
    <property type="term" value="F:ATP binding"/>
    <property type="evidence" value="ECO:0007669"/>
    <property type="project" value="InterPro"/>
</dbReference>
<feature type="domain" description="ATPase AAA-type core" evidence="1">
    <location>
        <begin position="95"/>
        <end position="145"/>
    </location>
</feature>
<dbReference type="InterPro" id="IPR050304">
    <property type="entry name" value="MT-severing_AAA_ATPase"/>
</dbReference>